<dbReference type="Gene3D" id="1.25.40.420">
    <property type="match status" value="1"/>
</dbReference>
<accession>A0A9D4J0H3</accession>
<proteinExistence type="predicted"/>
<gene>
    <name evidence="1" type="ORF">DPMN_144602</name>
</gene>
<reference evidence="1" key="1">
    <citation type="journal article" date="2019" name="bioRxiv">
        <title>The Genome of the Zebra Mussel, Dreissena polymorpha: A Resource for Invasive Species Research.</title>
        <authorList>
            <person name="McCartney M.A."/>
            <person name="Auch B."/>
            <person name="Kono T."/>
            <person name="Mallez S."/>
            <person name="Zhang Y."/>
            <person name="Obille A."/>
            <person name="Becker A."/>
            <person name="Abrahante J.E."/>
            <person name="Garbe J."/>
            <person name="Badalamenti J.P."/>
            <person name="Herman A."/>
            <person name="Mangelson H."/>
            <person name="Liachko I."/>
            <person name="Sullivan S."/>
            <person name="Sone E.D."/>
            <person name="Koren S."/>
            <person name="Silverstein K.A.T."/>
            <person name="Beckman K.B."/>
            <person name="Gohl D.M."/>
        </authorList>
    </citation>
    <scope>NUCLEOTIDE SEQUENCE</scope>
    <source>
        <strain evidence="1">Duluth1</strain>
        <tissue evidence="1">Whole animal</tissue>
    </source>
</reference>
<comment type="caution">
    <text evidence="1">The sequence shown here is derived from an EMBL/GenBank/DDBJ whole genome shotgun (WGS) entry which is preliminary data.</text>
</comment>
<organism evidence="1 2">
    <name type="scientific">Dreissena polymorpha</name>
    <name type="common">Zebra mussel</name>
    <name type="synonym">Mytilus polymorpha</name>
    <dbReference type="NCBI Taxonomy" id="45954"/>
    <lineage>
        <taxon>Eukaryota</taxon>
        <taxon>Metazoa</taxon>
        <taxon>Spiralia</taxon>
        <taxon>Lophotrochozoa</taxon>
        <taxon>Mollusca</taxon>
        <taxon>Bivalvia</taxon>
        <taxon>Autobranchia</taxon>
        <taxon>Heteroconchia</taxon>
        <taxon>Euheterodonta</taxon>
        <taxon>Imparidentia</taxon>
        <taxon>Neoheterodontei</taxon>
        <taxon>Myida</taxon>
        <taxon>Dreissenoidea</taxon>
        <taxon>Dreissenidae</taxon>
        <taxon>Dreissena</taxon>
    </lineage>
</organism>
<sequence length="125" mass="14097">MSRSALKAVLMCDTFGVSEGQLFLACKRWAQHECEASGREVTNENLRQTLGKDLVNLIRYPAMLLKEFSEYVDSGTFLSQTETLNVFRSIAEGVHMSSFNNRARFNPPAIFGVSMVPLFGRSNRR</sequence>
<dbReference type="EMBL" id="JAIWYP010000007">
    <property type="protein sequence ID" value="KAH3791122.1"/>
    <property type="molecule type" value="Genomic_DNA"/>
</dbReference>
<keyword evidence="2" id="KW-1185">Reference proteome</keyword>
<dbReference type="AlphaFoldDB" id="A0A9D4J0H3"/>
<dbReference type="Proteomes" id="UP000828390">
    <property type="component" value="Unassembled WGS sequence"/>
</dbReference>
<dbReference type="PANTHER" id="PTHR45774:SF3">
    <property type="entry name" value="BTB (POZ) DOMAIN-CONTAINING 2B-RELATED"/>
    <property type="match status" value="1"/>
</dbReference>
<evidence type="ECO:0000313" key="2">
    <source>
        <dbReference type="Proteomes" id="UP000828390"/>
    </source>
</evidence>
<dbReference type="PANTHER" id="PTHR45774">
    <property type="entry name" value="BTB/POZ DOMAIN-CONTAINING"/>
    <property type="match status" value="1"/>
</dbReference>
<dbReference type="GO" id="GO:0000932">
    <property type="term" value="C:P-body"/>
    <property type="evidence" value="ECO:0007669"/>
    <property type="project" value="TreeGrafter"/>
</dbReference>
<dbReference type="GO" id="GO:0005829">
    <property type="term" value="C:cytosol"/>
    <property type="evidence" value="ECO:0007669"/>
    <property type="project" value="TreeGrafter"/>
</dbReference>
<reference evidence="1" key="2">
    <citation type="submission" date="2020-11" db="EMBL/GenBank/DDBJ databases">
        <authorList>
            <person name="McCartney M.A."/>
            <person name="Auch B."/>
            <person name="Kono T."/>
            <person name="Mallez S."/>
            <person name="Becker A."/>
            <person name="Gohl D.M."/>
            <person name="Silverstein K.A.T."/>
            <person name="Koren S."/>
            <person name="Bechman K.B."/>
            <person name="Herman A."/>
            <person name="Abrahante J.E."/>
            <person name="Garbe J."/>
        </authorList>
    </citation>
    <scope>NUCLEOTIDE SEQUENCE</scope>
    <source>
        <strain evidence="1">Duluth1</strain>
        <tissue evidence="1">Whole animal</tissue>
    </source>
</reference>
<protein>
    <recommendedName>
        <fullName evidence="3">BACK domain-containing protein</fullName>
    </recommendedName>
</protein>
<evidence type="ECO:0000313" key="1">
    <source>
        <dbReference type="EMBL" id="KAH3791122.1"/>
    </source>
</evidence>
<dbReference type="GO" id="GO:0022008">
    <property type="term" value="P:neurogenesis"/>
    <property type="evidence" value="ECO:0007669"/>
    <property type="project" value="TreeGrafter"/>
</dbReference>
<evidence type="ECO:0008006" key="3">
    <source>
        <dbReference type="Google" id="ProtNLM"/>
    </source>
</evidence>
<name>A0A9D4J0H3_DREPO</name>